<accession>A0A7W5DV09</accession>
<reference evidence="1 2" key="1">
    <citation type="submission" date="2020-08" db="EMBL/GenBank/DDBJ databases">
        <title>Genomic Encyclopedia of Type Strains, Phase III (KMG-III): the genomes of soil and plant-associated and newly described type strains.</title>
        <authorList>
            <person name="Whitman W."/>
        </authorList>
    </citation>
    <scope>NUCLEOTIDE SEQUENCE [LARGE SCALE GENOMIC DNA]</scope>
    <source>
        <strain evidence="1 2">CECT 8075</strain>
    </source>
</reference>
<comment type="caution">
    <text evidence="1">The sequence shown here is derived from an EMBL/GenBank/DDBJ whole genome shotgun (WGS) entry which is preliminary data.</text>
</comment>
<evidence type="ECO:0000313" key="1">
    <source>
        <dbReference type="EMBL" id="MBB3204687.1"/>
    </source>
</evidence>
<organism evidence="1 2">
    <name type="scientific">Aporhodopirellula rubra</name>
    <dbReference type="NCBI Taxonomy" id="980271"/>
    <lineage>
        <taxon>Bacteria</taxon>
        <taxon>Pseudomonadati</taxon>
        <taxon>Planctomycetota</taxon>
        <taxon>Planctomycetia</taxon>
        <taxon>Pirellulales</taxon>
        <taxon>Pirellulaceae</taxon>
        <taxon>Aporhodopirellula</taxon>
    </lineage>
</organism>
<dbReference type="AlphaFoldDB" id="A0A7W5DV09"/>
<gene>
    <name evidence="1" type="ORF">FHS27_000451</name>
</gene>
<evidence type="ECO:0000313" key="2">
    <source>
        <dbReference type="Proteomes" id="UP000536179"/>
    </source>
</evidence>
<dbReference type="EMBL" id="JACHXU010000001">
    <property type="protein sequence ID" value="MBB3204687.1"/>
    <property type="molecule type" value="Genomic_DNA"/>
</dbReference>
<name>A0A7W5DV09_9BACT</name>
<proteinExistence type="predicted"/>
<dbReference type="Proteomes" id="UP000536179">
    <property type="component" value="Unassembled WGS sequence"/>
</dbReference>
<protein>
    <submittedName>
        <fullName evidence="1">Uncharacterized protein</fullName>
    </submittedName>
</protein>
<keyword evidence="2" id="KW-1185">Reference proteome</keyword>
<sequence>MIKHMSIDDSDERTDTIRVCFAVVYHDHYFTTKFTIRPGTAICLTICLSPIAF</sequence>